<organism evidence="2 3">
    <name type="scientific">Undibacterium arcticum</name>
    <dbReference type="NCBI Taxonomy" id="1762892"/>
    <lineage>
        <taxon>Bacteria</taxon>
        <taxon>Pseudomonadati</taxon>
        <taxon>Pseudomonadota</taxon>
        <taxon>Betaproteobacteria</taxon>
        <taxon>Burkholderiales</taxon>
        <taxon>Oxalobacteraceae</taxon>
        <taxon>Undibacterium</taxon>
    </lineage>
</organism>
<name>A0ABV7F702_9BURK</name>
<evidence type="ECO:0000313" key="2">
    <source>
        <dbReference type="EMBL" id="MFC3110853.1"/>
    </source>
</evidence>
<keyword evidence="1" id="KW-1133">Transmembrane helix</keyword>
<accession>A0ABV7F702</accession>
<evidence type="ECO:0000313" key="3">
    <source>
        <dbReference type="Proteomes" id="UP001595530"/>
    </source>
</evidence>
<feature type="transmembrane region" description="Helical" evidence="1">
    <location>
        <begin position="12"/>
        <end position="38"/>
    </location>
</feature>
<keyword evidence="1" id="KW-0812">Transmembrane</keyword>
<dbReference type="EMBL" id="JBHRTP010000091">
    <property type="protein sequence ID" value="MFC3110853.1"/>
    <property type="molecule type" value="Genomic_DNA"/>
</dbReference>
<proteinExistence type="predicted"/>
<reference evidence="3" key="1">
    <citation type="journal article" date="2019" name="Int. J. Syst. Evol. Microbiol.">
        <title>The Global Catalogue of Microorganisms (GCM) 10K type strain sequencing project: providing services to taxonomists for standard genome sequencing and annotation.</title>
        <authorList>
            <consortium name="The Broad Institute Genomics Platform"/>
            <consortium name="The Broad Institute Genome Sequencing Center for Infectious Disease"/>
            <person name="Wu L."/>
            <person name="Ma J."/>
        </authorList>
    </citation>
    <scope>NUCLEOTIDE SEQUENCE [LARGE SCALE GENOMIC DNA]</scope>
    <source>
        <strain evidence="3">KCTC 42986</strain>
    </source>
</reference>
<evidence type="ECO:0000256" key="1">
    <source>
        <dbReference type="SAM" id="Phobius"/>
    </source>
</evidence>
<keyword evidence="1" id="KW-0472">Membrane</keyword>
<sequence length="128" mass="14057">MPIFPMVLGVTAAGILVFGYARGGFWLGALAVFLIWWADNDRKRLSGRMREEELIAANAPELVGKDFVEAGAYILQAIDTFKSSTPAAAQQRFTEALAQEQAEWAGRGTPMPLWATLALLRKTESDLK</sequence>
<dbReference type="RefSeq" id="WP_390329497.1">
    <property type="nucleotide sequence ID" value="NZ_JBHRTP010000091.1"/>
</dbReference>
<gene>
    <name evidence="2" type="ORF">ACFOFO_23355</name>
</gene>
<keyword evidence="3" id="KW-1185">Reference proteome</keyword>
<dbReference type="Proteomes" id="UP001595530">
    <property type="component" value="Unassembled WGS sequence"/>
</dbReference>
<protein>
    <submittedName>
        <fullName evidence="2">Uncharacterized protein</fullName>
    </submittedName>
</protein>
<comment type="caution">
    <text evidence="2">The sequence shown here is derived from an EMBL/GenBank/DDBJ whole genome shotgun (WGS) entry which is preliminary data.</text>
</comment>